<sequence length="486" mass="54101">MPCRPVATQLGGHGHERENNGHGRRRSQTKFTIDTPYSSNTDAEQKDRKTHTHTHTHRPRHNLCFLLVAGISLPSTATCEAIDGSTAVRTLRSVLGESIALTTRSATSSRWMLPIAVVSSVRTASPVAGSLTRPPGRMMLQFELVYHSIRTFSAFSLAERTSLRISKTWGGAAALLEPLHLPSDARHQQDSLHPQDPRRLDHVVVALVVDPPVVRGPAQRRDRRVAAVHGVLDVLLHEGVPQDRFDARQGREFLGALLPPDQGHHLRPPFRELLDHRVADAPRAAGHKDLLVRREAAAAASGTRPVRNRGESMDRPRVGKDGDEPQGAKQLETQLPSALRLDTKRRSDRYTVKCDKSKSTRSNNNTSTSALSSLSLQKNIRCYSNPNHVLTPTFYSIMPPKRVKKVMTLPINVIFGHLQKKTRVRIWLYEDTKTQIEGQIIGFDEYMNMTLDDAVEIGKTRIEVGRILLKGDAITAIQEANPVKKE</sequence>
<dbReference type="Pfam" id="PF01423">
    <property type="entry name" value="LSM"/>
    <property type="match status" value="1"/>
</dbReference>
<evidence type="ECO:0000256" key="9">
    <source>
        <dbReference type="ARBA" id="ARBA00023242"/>
    </source>
</evidence>
<feature type="compositionally biased region" description="Basic and acidic residues" evidence="12">
    <location>
        <begin position="341"/>
        <end position="358"/>
    </location>
</feature>
<protein>
    <recommendedName>
        <fullName evidence="11">Sm protein E</fullName>
    </recommendedName>
</protein>
<accession>A0A448ZNG1</accession>
<evidence type="ECO:0000256" key="1">
    <source>
        <dbReference type="ARBA" id="ARBA00004123"/>
    </source>
</evidence>
<keyword evidence="10" id="KW-0687">Ribonucleoprotein</keyword>
<dbReference type="PROSITE" id="PS52002">
    <property type="entry name" value="SM"/>
    <property type="match status" value="1"/>
</dbReference>
<feature type="domain" description="Sm" evidence="13">
    <location>
        <begin position="411"/>
        <end position="483"/>
    </location>
</feature>
<feature type="compositionally biased region" description="Low complexity" evidence="12">
    <location>
        <begin position="360"/>
        <end position="371"/>
    </location>
</feature>
<dbReference type="GO" id="GO:0003723">
    <property type="term" value="F:RNA binding"/>
    <property type="evidence" value="ECO:0007669"/>
    <property type="project" value="UniProtKB-KW"/>
</dbReference>
<dbReference type="CDD" id="cd01718">
    <property type="entry name" value="Sm_E"/>
    <property type="match status" value="1"/>
</dbReference>
<keyword evidence="6" id="KW-0747">Spliceosome</keyword>
<evidence type="ECO:0000259" key="13">
    <source>
        <dbReference type="PROSITE" id="PS52002"/>
    </source>
</evidence>
<evidence type="ECO:0000256" key="12">
    <source>
        <dbReference type="SAM" id="MobiDB-lite"/>
    </source>
</evidence>
<evidence type="ECO:0000256" key="3">
    <source>
        <dbReference type="ARBA" id="ARBA00006850"/>
    </source>
</evidence>
<feature type="compositionally biased region" description="Basic and acidic residues" evidence="12">
    <location>
        <begin position="308"/>
        <end position="323"/>
    </location>
</feature>
<evidence type="ECO:0000256" key="2">
    <source>
        <dbReference type="ARBA" id="ARBA00004496"/>
    </source>
</evidence>
<evidence type="ECO:0000256" key="4">
    <source>
        <dbReference type="ARBA" id="ARBA00022490"/>
    </source>
</evidence>
<dbReference type="PANTHER" id="PTHR11193">
    <property type="entry name" value="SMALL NUCLEAR RIBONUCLEOPROTEIN E"/>
    <property type="match status" value="1"/>
</dbReference>
<proteinExistence type="inferred from homology"/>
<evidence type="ECO:0000256" key="11">
    <source>
        <dbReference type="ARBA" id="ARBA00030143"/>
    </source>
</evidence>
<evidence type="ECO:0000256" key="7">
    <source>
        <dbReference type="ARBA" id="ARBA00022884"/>
    </source>
</evidence>
<keyword evidence="4" id="KW-0963">Cytoplasm</keyword>
<dbReference type="GO" id="GO:0005681">
    <property type="term" value="C:spliceosomal complex"/>
    <property type="evidence" value="ECO:0007669"/>
    <property type="project" value="UniProtKB-KW"/>
</dbReference>
<keyword evidence="8" id="KW-0508">mRNA splicing</keyword>
<gene>
    <name evidence="14" type="ORF">PSNMU_V1.4_AUG-EV-PASAV3_0106170</name>
</gene>
<comment type="subcellular location">
    <subcellularLocation>
        <location evidence="2">Cytoplasm</location>
    </subcellularLocation>
    <subcellularLocation>
        <location evidence="1">Nucleus</location>
    </subcellularLocation>
</comment>
<organism evidence="14 15">
    <name type="scientific">Pseudo-nitzschia multistriata</name>
    <dbReference type="NCBI Taxonomy" id="183589"/>
    <lineage>
        <taxon>Eukaryota</taxon>
        <taxon>Sar</taxon>
        <taxon>Stramenopiles</taxon>
        <taxon>Ochrophyta</taxon>
        <taxon>Bacillariophyta</taxon>
        <taxon>Bacillariophyceae</taxon>
        <taxon>Bacillariophycidae</taxon>
        <taxon>Bacillariales</taxon>
        <taxon>Bacillariaceae</taxon>
        <taxon>Pseudo-nitzschia</taxon>
    </lineage>
</organism>
<evidence type="ECO:0000313" key="14">
    <source>
        <dbReference type="EMBL" id="VEU43582.1"/>
    </source>
</evidence>
<evidence type="ECO:0000256" key="10">
    <source>
        <dbReference type="ARBA" id="ARBA00023274"/>
    </source>
</evidence>
<feature type="compositionally biased region" description="Polar residues" evidence="12">
    <location>
        <begin position="29"/>
        <end position="42"/>
    </location>
</feature>
<dbReference type="InterPro" id="IPR027078">
    <property type="entry name" value="snRNP-E"/>
</dbReference>
<dbReference type="AlphaFoldDB" id="A0A448ZNG1"/>
<evidence type="ECO:0000313" key="15">
    <source>
        <dbReference type="Proteomes" id="UP000291116"/>
    </source>
</evidence>
<dbReference type="InterPro" id="IPR001163">
    <property type="entry name" value="Sm_dom_euk/arc"/>
</dbReference>
<evidence type="ECO:0000256" key="8">
    <source>
        <dbReference type="ARBA" id="ARBA00023187"/>
    </source>
</evidence>
<keyword evidence="7" id="KW-0694">RNA-binding</keyword>
<dbReference type="InterPro" id="IPR010920">
    <property type="entry name" value="LSM_dom_sf"/>
</dbReference>
<reference evidence="14 15" key="1">
    <citation type="submission" date="2019-01" db="EMBL/GenBank/DDBJ databases">
        <authorList>
            <person name="Ferrante I. M."/>
        </authorList>
    </citation>
    <scope>NUCLEOTIDE SEQUENCE [LARGE SCALE GENOMIC DNA]</scope>
    <source>
        <strain evidence="14 15">B856</strain>
    </source>
</reference>
<dbReference type="Proteomes" id="UP000291116">
    <property type="component" value="Unassembled WGS sequence"/>
</dbReference>
<dbReference type="Gene3D" id="2.30.30.100">
    <property type="match status" value="1"/>
</dbReference>
<feature type="region of interest" description="Disordered" evidence="12">
    <location>
        <begin position="285"/>
        <end position="371"/>
    </location>
</feature>
<keyword evidence="5" id="KW-0507">mRNA processing</keyword>
<dbReference type="GO" id="GO:0000398">
    <property type="term" value="P:mRNA splicing, via spliceosome"/>
    <property type="evidence" value="ECO:0007669"/>
    <property type="project" value="InterPro"/>
</dbReference>
<feature type="compositionally biased region" description="Basic and acidic residues" evidence="12">
    <location>
        <begin position="285"/>
        <end position="296"/>
    </location>
</feature>
<feature type="region of interest" description="Disordered" evidence="12">
    <location>
        <begin position="1"/>
        <end position="56"/>
    </location>
</feature>
<keyword evidence="15" id="KW-1185">Reference proteome</keyword>
<dbReference type="EMBL" id="CAACVS010000564">
    <property type="protein sequence ID" value="VEU43582.1"/>
    <property type="molecule type" value="Genomic_DNA"/>
</dbReference>
<comment type="similarity">
    <text evidence="3">Belongs to the snRNP Sm proteins family.</text>
</comment>
<dbReference type="InterPro" id="IPR047575">
    <property type="entry name" value="Sm"/>
</dbReference>
<keyword evidence="9" id="KW-0539">Nucleus</keyword>
<evidence type="ECO:0000256" key="6">
    <source>
        <dbReference type="ARBA" id="ARBA00022728"/>
    </source>
</evidence>
<dbReference type="SMART" id="SM00651">
    <property type="entry name" value="Sm"/>
    <property type="match status" value="1"/>
</dbReference>
<evidence type="ECO:0000256" key="5">
    <source>
        <dbReference type="ARBA" id="ARBA00022664"/>
    </source>
</evidence>
<dbReference type="SUPFAM" id="SSF50182">
    <property type="entry name" value="Sm-like ribonucleoproteins"/>
    <property type="match status" value="1"/>
</dbReference>
<dbReference type="OrthoDB" id="25620at2759"/>
<dbReference type="GO" id="GO:0005737">
    <property type="term" value="C:cytoplasm"/>
    <property type="evidence" value="ECO:0007669"/>
    <property type="project" value="UniProtKB-SubCell"/>
</dbReference>
<name>A0A448ZNG1_9STRA</name>